<gene>
    <name evidence="4" type="ORF">Pfra01_001072500</name>
</gene>
<dbReference type="SMART" id="SM00248">
    <property type="entry name" value="ANK"/>
    <property type="match status" value="7"/>
</dbReference>
<dbReference type="PANTHER" id="PTHR24198:SF165">
    <property type="entry name" value="ANKYRIN REPEAT-CONTAINING PROTEIN-RELATED"/>
    <property type="match status" value="1"/>
</dbReference>
<keyword evidence="5" id="KW-1185">Reference proteome</keyword>
<sequence length="436" mass="47266">MGGEQDDEDRVPLLTSVSVVCREVPGVAVERRVLKRIEKFLDHSQRCWFDSACGQSLSLAKRVLARTGWSRDVAVNGLCHAGLAGRVDVIQWLCAVGESVGTVRTSELVTLQSFWSGSLTSIAASTGKTLLMQWLLEKGAPVNVKDGQGSTLLHTAGTRGHSSMVQLLLQNGANVNERNDKGQTPLHLASSVAMGKPSGLELLASANNTNGNRQTIPDTLERQVSIVQMLLDNGARANVKDCKGQTALHLASSAWMRDASIVELLLNRGARAFDLDDAGHIALHYAIVNSHFKAVEFFLTKCCNDELLPVKDLWNALFAAARGNHDGIIKHLVQELHVDVSVTNRRGRTALLEAVAACTFDSVGALLDQGADVNRADRFGVTPVMEACRQCDFDTLHVLLQHGGSVRDVDLAGRTAMHYAAEGSQRCDHYSVFNRD</sequence>
<name>A0A9W6XG63_9STRA</name>
<dbReference type="PROSITE" id="PS50088">
    <property type="entry name" value="ANK_REPEAT"/>
    <property type="match status" value="3"/>
</dbReference>
<feature type="repeat" description="ANK" evidence="3">
    <location>
        <begin position="346"/>
        <end position="378"/>
    </location>
</feature>
<keyword evidence="1" id="KW-0677">Repeat</keyword>
<evidence type="ECO:0000313" key="5">
    <source>
        <dbReference type="Proteomes" id="UP001165121"/>
    </source>
</evidence>
<evidence type="ECO:0000256" key="3">
    <source>
        <dbReference type="PROSITE-ProRule" id="PRU00023"/>
    </source>
</evidence>
<evidence type="ECO:0000256" key="1">
    <source>
        <dbReference type="ARBA" id="ARBA00022737"/>
    </source>
</evidence>
<accession>A0A9W6XG63</accession>
<organism evidence="4 5">
    <name type="scientific">Phytophthora fragariaefolia</name>
    <dbReference type="NCBI Taxonomy" id="1490495"/>
    <lineage>
        <taxon>Eukaryota</taxon>
        <taxon>Sar</taxon>
        <taxon>Stramenopiles</taxon>
        <taxon>Oomycota</taxon>
        <taxon>Peronosporomycetes</taxon>
        <taxon>Peronosporales</taxon>
        <taxon>Peronosporaceae</taxon>
        <taxon>Phytophthora</taxon>
    </lineage>
</organism>
<evidence type="ECO:0000313" key="4">
    <source>
        <dbReference type="EMBL" id="GMF37845.1"/>
    </source>
</evidence>
<feature type="repeat" description="ANK" evidence="3">
    <location>
        <begin position="243"/>
        <end position="277"/>
    </location>
</feature>
<dbReference type="PROSITE" id="PS50297">
    <property type="entry name" value="ANK_REP_REGION"/>
    <property type="match status" value="3"/>
</dbReference>
<dbReference type="AlphaFoldDB" id="A0A9W6XG63"/>
<dbReference type="Pfam" id="PF13637">
    <property type="entry name" value="Ank_4"/>
    <property type="match status" value="1"/>
</dbReference>
<dbReference type="Proteomes" id="UP001165121">
    <property type="component" value="Unassembled WGS sequence"/>
</dbReference>
<dbReference type="EMBL" id="BSXT01001042">
    <property type="protein sequence ID" value="GMF37845.1"/>
    <property type="molecule type" value="Genomic_DNA"/>
</dbReference>
<protein>
    <submittedName>
        <fullName evidence="4">Unnamed protein product</fullName>
    </submittedName>
</protein>
<comment type="caution">
    <text evidence="4">The sequence shown here is derived from an EMBL/GenBank/DDBJ whole genome shotgun (WGS) entry which is preliminary data.</text>
</comment>
<dbReference type="PRINTS" id="PR01415">
    <property type="entry name" value="ANKYRIN"/>
</dbReference>
<dbReference type="InterPro" id="IPR002110">
    <property type="entry name" value="Ankyrin_rpt"/>
</dbReference>
<proteinExistence type="predicted"/>
<dbReference type="InterPro" id="IPR036770">
    <property type="entry name" value="Ankyrin_rpt-contain_sf"/>
</dbReference>
<feature type="repeat" description="ANK" evidence="3">
    <location>
        <begin position="148"/>
        <end position="180"/>
    </location>
</feature>
<dbReference type="Gene3D" id="1.25.40.20">
    <property type="entry name" value="Ankyrin repeat-containing domain"/>
    <property type="match status" value="3"/>
</dbReference>
<keyword evidence="2 3" id="KW-0040">ANK repeat</keyword>
<reference evidence="4" key="1">
    <citation type="submission" date="2023-04" db="EMBL/GenBank/DDBJ databases">
        <title>Phytophthora fragariaefolia NBRC 109709.</title>
        <authorList>
            <person name="Ichikawa N."/>
            <person name="Sato H."/>
            <person name="Tonouchi N."/>
        </authorList>
    </citation>
    <scope>NUCLEOTIDE SEQUENCE</scope>
    <source>
        <strain evidence="4">NBRC 109709</strain>
    </source>
</reference>
<dbReference type="PANTHER" id="PTHR24198">
    <property type="entry name" value="ANKYRIN REPEAT AND PROTEIN KINASE DOMAIN-CONTAINING PROTEIN"/>
    <property type="match status" value="1"/>
</dbReference>
<dbReference type="OrthoDB" id="159630at2759"/>
<dbReference type="Pfam" id="PF12796">
    <property type="entry name" value="Ank_2"/>
    <property type="match status" value="3"/>
</dbReference>
<evidence type="ECO:0000256" key="2">
    <source>
        <dbReference type="ARBA" id="ARBA00023043"/>
    </source>
</evidence>
<dbReference type="SUPFAM" id="SSF48403">
    <property type="entry name" value="Ankyrin repeat"/>
    <property type="match status" value="1"/>
</dbReference>